<gene>
    <name evidence="2" type="ORF">D4765_07490</name>
</gene>
<protein>
    <recommendedName>
        <fullName evidence="4">Histidine kinase</fullName>
    </recommendedName>
</protein>
<dbReference type="AlphaFoldDB" id="A0A4T2C356"/>
<evidence type="ECO:0000313" key="2">
    <source>
        <dbReference type="EMBL" id="TIH37842.1"/>
    </source>
</evidence>
<keyword evidence="1" id="KW-1133">Transmembrane helix</keyword>
<dbReference type="Proteomes" id="UP000306192">
    <property type="component" value="Unassembled WGS sequence"/>
</dbReference>
<organism evidence="2 3">
    <name type="scientific">Subtercola vilae</name>
    <dbReference type="NCBI Taxonomy" id="2056433"/>
    <lineage>
        <taxon>Bacteria</taxon>
        <taxon>Bacillati</taxon>
        <taxon>Actinomycetota</taxon>
        <taxon>Actinomycetes</taxon>
        <taxon>Micrococcales</taxon>
        <taxon>Microbacteriaceae</taxon>
        <taxon>Subtercola</taxon>
    </lineage>
</organism>
<accession>A0A4T2C356</accession>
<proteinExistence type="predicted"/>
<feature type="transmembrane region" description="Helical" evidence="1">
    <location>
        <begin position="97"/>
        <end position="118"/>
    </location>
</feature>
<feature type="transmembrane region" description="Helical" evidence="1">
    <location>
        <begin position="71"/>
        <end position="91"/>
    </location>
</feature>
<evidence type="ECO:0000313" key="3">
    <source>
        <dbReference type="Proteomes" id="UP000306192"/>
    </source>
</evidence>
<sequence>MLLVLLGVVLLIEAIGLLGTGAWLVAELTLATADSVATAVALIVLVFAAGLWVLVVAIGTFRMRSWTRGAALTWQALQIVIAICCFQGLFAEPADGWPLLVVALLGVALLLSPPVVAVTRRDV</sequence>
<dbReference type="EMBL" id="QYRT01000010">
    <property type="protein sequence ID" value="TIH37842.1"/>
    <property type="molecule type" value="Genomic_DNA"/>
</dbReference>
<keyword evidence="1" id="KW-0812">Transmembrane</keyword>
<evidence type="ECO:0008006" key="4">
    <source>
        <dbReference type="Google" id="ProtNLM"/>
    </source>
</evidence>
<feature type="transmembrane region" description="Helical" evidence="1">
    <location>
        <begin position="40"/>
        <end position="59"/>
    </location>
</feature>
<keyword evidence="3" id="KW-1185">Reference proteome</keyword>
<evidence type="ECO:0000256" key="1">
    <source>
        <dbReference type="SAM" id="Phobius"/>
    </source>
</evidence>
<comment type="caution">
    <text evidence="2">The sequence shown here is derived from an EMBL/GenBank/DDBJ whole genome shotgun (WGS) entry which is preliminary data.</text>
</comment>
<keyword evidence="1" id="KW-0472">Membrane</keyword>
<reference evidence="2 3" key="1">
    <citation type="journal article" date="2019" name="Microorganisms">
        <title>Systematic Affiliation and Genome Analysis of Subtercola vilae DB165(T) with Particular Emphasis on Cold Adaptation of an Isolate from a High-Altitude Cold Volcano Lake.</title>
        <authorList>
            <person name="Villalobos A.S."/>
            <person name="Wiese J."/>
            <person name="Imhoff J.F."/>
            <person name="Dorador C."/>
            <person name="Keller A."/>
            <person name="Hentschel U."/>
        </authorList>
    </citation>
    <scope>NUCLEOTIDE SEQUENCE [LARGE SCALE GENOMIC DNA]</scope>
    <source>
        <strain evidence="2 3">DB165</strain>
    </source>
</reference>
<name>A0A4T2C356_9MICO</name>